<dbReference type="EMBL" id="BMCK01000001">
    <property type="protein sequence ID" value="GGD11785.1"/>
    <property type="molecule type" value="Genomic_DNA"/>
</dbReference>
<evidence type="ECO:0000256" key="1">
    <source>
        <dbReference type="SAM" id="Phobius"/>
    </source>
</evidence>
<protein>
    <submittedName>
        <fullName evidence="2">Uncharacterized protein</fullName>
    </submittedName>
</protein>
<sequence length="289" mass="31313">MGEVDPLPLHRRLEVGRLVVGAAADMTIRAYGAAAALSVVVSDAETVSGKSGDAVAAVPHLLDRYHQAQYVIDHRQEIQAAIDYVDQHTPPQAELQARVEEAGDTLRDIEATSDAVARARDAAERLDVREAFGQVREAWQVRPDRESIQQLAEAAEEVAPYAEQVEVLVPVYQGGVVAAVDNFASDEVAGTVFVMVVALVVAALLGQAVGFWIRRGRPGLIASAWQQLGARVFRDWYVRHLPFALGGSVHAVARERFQRDLVADPEAVLDPDVLAALERHFAAKPPPDA</sequence>
<dbReference type="RefSeq" id="WP_158630751.1">
    <property type="nucleotide sequence ID" value="NZ_BMCK01000001.1"/>
</dbReference>
<keyword evidence="1" id="KW-0472">Membrane</keyword>
<accession>A0ABQ1Q3L8</accession>
<comment type="caution">
    <text evidence="2">The sequence shown here is derived from an EMBL/GenBank/DDBJ whole genome shotgun (WGS) entry which is preliminary data.</text>
</comment>
<keyword evidence="3" id="KW-1185">Reference proteome</keyword>
<organism evidence="2 3">
    <name type="scientific">Nocardioides daphniae</name>
    <dbReference type="NCBI Taxonomy" id="402297"/>
    <lineage>
        <taxon>Bacteria</taxon>
        <taxon>Bacillati</taxon>
        <taxon>Actinomycetota</taxon>
        <taxon>Actinomycetes</taxon>
        <taxon>Propionibacteriales</taxon>
        <taxon>Nocardioidaceae</taxon>
        <taxon>Nocardioides</taxon>
    </lineage>
</organism>
<proteinExistence type="predicted"/>
<feature type="transmembrane region" description="Helical" evidence="1">
    <location>
        <begin position="192"/>
        <end position="213"/>
    </location>
</feature>
<keyword evidence="1" id="KW-1133">Transmembrane helix</keyword>
<evidence type="ECO:0000313" key="2">
    <source>
        <dbReference type="EMBL" id="GGD11785.1"/>
    </source>
</evidence>
<reference evidence="3" key="1">
    <citation type="journal article" date="2019" name="Int. J. Syst. Evol. Microbiol.">
        <title>The Global Catalogue of Microorganisms (GCM) 10K type strain sequencing project: providing services to taxonomists for standard genome sequencing and annotation.</title>
        <authorList>
            <consortium name="The Broad Institute Genomics Platform"/>
            <consortium name="The Broad Institute Genome Sequencing Center for Infectious Disease"/>
            <person name="Wu L."/>
            <person name="Ma J."/>
        </authorList>
    </citation>
    <scope>NUCLEOTIDE SEQUENCE [LARGE SCALE GENOMIC DNA]</scope>
    <source>
        <strain evidence="3">CCM 7403</strain>
    </source>
</reference>
<keyword evidence="1" id="KW-0812">Transmembrane</keyword>
<name>A0ABQ1Q3L8_9ACTN</name>
<gene>
    <name evidence="2" type="ORF">GCM10007231_08300</name>
</gene>
<evidence type="ECO:0000313" key="3">
    <source>
        <dbReference type="Proteomes" id="UP000630594"/>
    </source>
</evidence>
<dbReference type="Proteomes" id="UP000630594">
    <property type="component" value="Unassembled WGS sequence"/>
</dbReference>